<dbReference type="Proteomes" id="UP001153712">
    <property type="component" value="Chromosome 5"/>
</dbReference>
<evidence type="ECO:0000313" key="12">
    <source>
        <dbReference type="EMBL" id="CAG9862567.1"/>
    </source>
</evidence>
<evidence type="ECO:0000256" key="7">
    <source>
        <dbReference type="ARBA" id="ARBA00023273"/>
    </source>
</evidence>
<protein>
    <recommendedName>
        <fullName evidence="4">Centrosomal protein kizuna</fullName>
    </recommendedName>
    <alternativeName>
        <fullName evidence="9">Polo-like kinase 1 substrate 1</fullName>
    </alternativeName>
</protein>
<evidence type="ECO:0000256" key="2">
    <source>
        <dbReference type="ARBA" id="ARBA00004300"/>
    </source>
</evidence>
<keyword evidence="7" id="KW-0966">Cell projection</keyword>
<keyword evidence="10" id="KW-0175">Coiled coil</keyword>
<evidence type="ECO:0000256" key="11">
    <source>
        <dbReference type="SAM" id="MobiDB-lite"/>
    </source>
</evidence>
<dbReference type="AlphaFoldDB" id="A0A9N9TUK1"/>
<proteinExistence type="inferred from homology"/>
<dbReference type="Gene3D" id="2.180.10.10">
    <property type="entry name" value="RHS repeat-associated core"/>
    <property type="match status" value="1"/>
</dbReference>
<keyword evidence="5" id="KW-0963">Cytoplasm</keyword>
<keyword evidence="13" id="KW-1185">Reference proteome</keyword>
<organism evidence="12 13">
    <name type="scientific">Phyllotreta striolata</name>
    <name type="common">Striped flea beetle</name>
    <name type="synonym">Crioceris striolata</name>
    <dbReference type="NCBI Taxonomy" id="444603"/>
    <lineage>
        <taxon>Eukaryota</taxon>
        <taxon>Metazoa</taxon>
        <taxon>Ecdysozoa</taxon>
        <taxon>Arthropoda</taxon>
        <taxon>Hexapoda</taxon>
        <taxon>Insecta</taxon>
        <taxon>Pterygota</taxon>
        <taxon>Neoptera</taxon>
        <taxon>Endopterygota</taxon>
        <taxon>Coleoptera</taxon>
        <taxon>Polyphaga</taxon>
        <taxon>Cucujiformia</taxon>
        <taxon>Chrysomeloidea</taxon>
        <taxon>Chrysomelidae</taxon>
        <taxon>Galerucinae</taxon>
        <taxon>Alticini</taxon>
        <taxon>Phyllotreta</taxon>
    </lineage>
</organism>
<evidence type="ECO:0000256" key="1">
    <source>
        <dbReference type="ARBA" id="ARBA00004120"/>
    </source>
</evidence>
<evidence type="ECO:0000256" key="10">
    <source>
        <dbReference type="SAM" id="Coils"/>
    </source>
</evidence>
<reference evidence="12" key="1">
    <citation type="submission" date="2022-01" db="EMBL/GenBank/DDBJ databases">
        <authorList>
            <person name="King R."/>
        </authorList>
    </citation>
    <scope>NUCLEOTIDE SEQUENCE</scope>
</reference>
<feature type="region of interest" description="Disordered" evidence="11">
    <location>
        <begin position="117"/>
        <end position="140"/>
    </location>
</feature>
<gene>
    <name evidence="12" type="ORF">PHYEVI_LOCUS8877</name>
</gene>
<comment type="similarity">
    <text evidence="3">Belongs to the kizuna family.</text>
</comment>
<dbReference type="OrthoDB" id="8015657at2759"/>
<evidence type="ECO:0000313" key="13">
    <source>
        <dbReference type="Proteomes" id="UP001153712"/>
    </source>
</evidence>
<feature type="coiled-coil region" evidence="10">
    <location>
        <begin position="164"/>
        <end position="191"/>
    </location>
</feature>
<dbReference type="EMBL" id="OU900098">
    <property type="protein sequence ID" value="CAG9862567.1"/>
    <property type="molecule type" value="Genomic_DNA"/>
</dbReference>
<feature type="region of interest" description="Disordered" evidence="11">
    <location>
        <begin position="297"/>
        <end position="360"/>
    </location>
</feature>
<name>A0A9N9TUK1_PHYSR</name>
<dbReference type="PANTHER" id="PTHR16299">
    <property type="entry name" value="CENTROSOMAL PROTEIN KIZUNA"/>
    <property type="match status" value="1"/>
</dbReference>
<feature type="region of interest" description="Disordered" evidence="11">
    <location>
        <begin position="578"/>
        <end position="643"/>
    </location>
</feature>
<feature type="compositionally biased region" description="Basic and acidic residues" evidence="11">
    <location>
        <begin position="736"/>
        <end position="751"/>
    </location>
</feature>
<comment type="subcellular location">
    <subcellularLocation>
        <location evidence="1">Cytoplasm</location>
        <location evidence="1">Cytoskeleton</location>
        <location evidence="1">Cilium basal body</location>
    </subcellularLocation>
    <subcellularLocation>
        <location evidence="2">Cytoplasm</location>
        <location evidence="2">Cytoskeleton</location>
        <location evidence="2">Microtubule organizing center</location>
        <location evidence="2">Centrosome</location>
    </subcellularLocation>
</comment>
<accession>A0A9N9TUK1</accession>
<feature type="compositionally biased region" description="Basic and acidic residues" evidence="11">
    <location>
        <begin position="125"/>
        <end position="140"/>
    </location>
</feature>
<sequence>MDLSVNSRMSEYYERFIELQEKLRKSEEERMKLELKFNEMMHKSREEEQVHYKRLRSQYKKFLDEDRKRQERNEKIVRTLERIETRIDALTTKTQRFKSLRREYHDYLHRVNNRQPSTDIQFDLPSKEKPFPDDEALRTDGRNLNDEKLEILDRYLESISSQRCKELVEKRRSENEQLEKLEILKDKLNDGFDSGKAQSIAEDIMNSIYNRHYKKDAFDELKLKYPYVSKNLPDNVNSNEEKGKVEENISKFNDDLVLHDAQFDNKIEEKRTYVEDTHEIGLVSNDNTNENEIDANEKSEKIDNSNSNDNKESISAITTETDEFVEIRKINQGDGTIPSNKHYEDDEIPEKQDISNHSDTIKVEEKLIDNSTKSINNEELDIQKQPDEQLINSPETNDSRIAEETNEQEQNQYNDDNPDELGQFVQYNEQGEAVQYDDNGQVIPANKPIQYEDNARIHYDQYDQPIQYDQNGQGYDQNGQPIQYDENNQAIQYDQNGQTIQYDENGQPIQYDENGQPIQYDENGQAIQYDENGQTIQYDENGQVIQYDENGQLIHTDKPISYDETDQIQYDENGQSIQYDQNGQPIQYDQNGQPIQYDQNGQPIQYDQNGQPIQYDQNGQPIQYDQNGQPIQYDQNGQPIQYDQNGQSIQYDENGQPIQYDENGQLIQYDYTGQQIQYDQDGQPIQYDENGQPLQYQQYNETEQPVQDYSNESKQSAGAEIEHFGEEVLPVTTEEPFDKNADDAEKQPERVNKILDMLDTDTESLQQNVSKVSNDSDFTVSS</sequence>
<evidence type="ECO:0000256" key="9">
    <source>
        <dbReference type="ARBA" id="ARBA00031153"/>
    </source>
</evidence>
<feature type="compositionally biased region" description="Polar residues" evidence="11">
    <location>
        <begin position="703"/>
        <end position="716"/>
    </location>
</feature>
<evidence type="ECO:0000256" key="4">
    <source>
        <dbReference type="ARBA" id="ARBA00013872"/>
    </source>
</evidence>
<evidence type="ECO:0000256" key="6">
    <source>
        <dbReference type="ARBA" id="ARBA00023212"/>
    </source>
</evidence>
<feature type="region of interest" description="Disordered" evidence="11">
    <location>
        <begin position="703"/>
        <end position="751"/>
    </location>
</feature>
<keyword evidence="6" id="KW-0206">Cytoskeleton</keyword>
<evidence type="ECO:0000256" key="8">
    <source>
        <dbReference type="ARBA" id="ARBA00024919"/>
    </source>
</evidence>
<feature type="compositionally biased region" description="Polar residues" evidence="11">
    <location>
        <begin position="304"/>
        <end position="319"/>
    </location>
</feature>
<evidence type="ECO:0000256" key="5">
    <source>
        <dbReference type="ARBA" id="ARBA00022490"/>
    </source>
</evidence>
<dbReference type="PANTHER" id="PTHR16299:SF2">
    <property type="entry name" value="CENTROSOMAL PROTEIN KIZUNA"/>
    <property type="match status" value="1"/>
</dbReference>
<dbReference type="InterPro" id="IPR026742">
    <property type="entry name" value="Centrosomal_kizuma"/>
</dbReference>
<dbReference type="GO" id="GO:0005813">
    <property type="term" value="C:centrosome"/>
    <property type="evidence" value="ECO:0007669"/>
    <property type="project" value="UniProtKB-SubCell"/>
</dbReference>
<dbReference type="GO" id="GO:0007051">
    <property type="term" value="P:spindle organization"/>
    <property type="evidence" value="ECO:0007669"/>
    <property type="project" value="InterPro"/>
</dbReference>
<feature type="compositionally biased region" description="Basic and acidic residues" evidence="11">
    <location>
        <begin position="341"/>
        <end position="360"/>
    </location>
</feature>
<feature type="coiled-coil region" evidence="10">
    <location>
        <begin position="9"/>
        <end position="43"/>
    </location>
</feature>
<comment type="function">
    <text evidence="8">Centrosomal protein required for establishing a robust mitotic centrosome architecture that can endure the forces that converge on the centrosomes during spindle formation. Required for stabilizing the expanded pericentriolar material around the centriole.</text>
</comment>
<evidence type="ECO:0000256" key="3">
    <source>
        <dbReference type="ARBA" id="ARBA00010767"/>
    </source>
</evidence>